<protein>
    <submittedName>
        <fullName evidence="1">Uncharacterized protein</fullName>
    </submittedName>
</protein>
<name>A0AAW1L0K0_SAPOF</name>
<organism evidence="1 2">
    <name type="scientific">Saponaria officinalis</name>
    <name type="common">Common soapwort</name>
    <name type="synonym">Lychnis saponaria</name>
    <dbReference type="NCBI Taxonomy" id="3572"/>
    <lineage>
        <taxon>Eukaryota</taxon>
        <taxon>Viridiplantae</taxon>
        <taxon>Streptophyta</taxon>
        <taxon>Embryophyta</taxon>
        <taxon>Tracheophyta</taxon>
        <taxon>Spermatophyta</taxon>
        <taxon>Magnoliopsida</taxon>
        <taxon>eudicotyledons</taxon>
        <taxon>Gunneridae</taxon>
        <taxon>Pentapetalae</taxon>
        <taxon>Caryophyllales</taxon>
        <taxon>Caryophyllaceae</taxon>
        <taxon>Caryophylleae</taxon>
        <taxon>Saponaria</taxon>
    </lineage>
</organism>
<dbReference type="PANTHER" id="PTHR39104">
    <property type="entry name" value="AMINO ACID-LIGASE"/>
    <property type="match status" value="1"/>
</dbReference>
<reference evidence="1" key="1">
    <citation type="submission" date="2024-03" db="EMBL/GenBank/DDBJ databases">
        <title>WGS assembly of Saponaria officinalis var. Norfolk2.</title>
        <authorList>
            <person name="Jenkins J."/>
            <person name="Shu S."/>
            <person name="Grimwood J."/>
            <person name="Barry K."/>
            <person name="Goodstein D."/>
            <person name="Schmutz J."/>
            <person name="Leebens-Mack J."/>
            <person name="Osbourn A."/>
        </authorList>
    </citation>
    <scope>NUCLEOTIDE SEQUENCE [LARGE SCALE GENOMIC DNA]</scope>
    <source>
        <strain evidence="1">JIC</strain>
    </source>
</reference>
<dbReference type="Proteomes" id="UP001443914">
    <property type="component" value="Unassembled WGS sequence"/>
</dbReference>
<dbReference type="EMBL" id="JBDFQZ010000005">
    <property type="protein sequence ID" value="KAK9726563.1"/>
    <property type="molecule type" value="Genomic_DNA"/>
</dbReference>
<accession>A0AAW1L0K0</accession>
<proteinExistence type="predicted"/>
<dbReference type="PANTHER" id="PTHR39104:SF1">
    <property type="entry name" value="AMINO ACID-LIGASE"/>
    <property type="match status" value="1"/>
</dbReference>
<gene>
    <name evidence="1" type="ORF">RND81_05G223500</name>
</gene>
<comment type="caution">
    <text evidence="1">The sequence shown here is derived from an EMBL/GenBank/DDBJ whole genome shotgun (WGS) entry which is preliminary data.</text>
</comment>
<dbReference type="AlphaFoldDB" id="A0AAW1L0K0"/>
<evidence type="ECO:0000313" key="1">
    <source>
        <dbReference type="EMBL" id="KAK9726563.1"/>
    </source>
</evidence>
<sequence>MVKNPKRKTIENTEENTITKKQKIIENNNNKHSEKERRMMVKLYCPKISKICEIMTWGDQRLDLGTISSLFGIEPATLKLNGHFISRGLDLIASSVTWDSLVSFFSSKGLSTGVDSSTALLVDGKLSRVGSKRTHEPSEVDRGVHCCIQQCEEGVGVDRYSRHGEINAPNSKKLKSNAFGWDSQTSGHCDTGLKRRPWVEDTSPLKRVRASGSYSYENSLGRGVNDGSGPSGIPRLHCGYQISENMKRLRDDEVIVAVSCKKTR</sequence>
<keyword evidence="2" id="KW-1185">Reference proteome</keyword>
<evidence type="ECO:0000313" key="2">
    <source>
        <dbReference type="Proteomes" id="UP001443914"/>
    </source>
</evidence>